<proteinExistence type="predicted"/>
<sequence length="428" mass="47920">MTITITGLRVEDIRFPTSQALDGSDAMNPDPDYSAAYVILETDQPELEGHGMTFTIGRGNEICCAAIQALEGQIKGLDLEWITADMGRFWRHMTSDSQLRWIGPDKGAIHLATGAVVNAAWDLWAKQVGKPVWQLVADMSPEEFVRCVDFRYITDCITPQEAIQLLTERAKGKEERIGLLKAHGYPCYTTSAGWLGYPDDKLRRLCQEAIDAGFSHVKLKVGRDLEDDIRRVTIAREVIGPNRHLMIDANQVWEVNEAIDWVNKLSFAKPWFIEEPTSPDDVEGHRAIKEGITPVKVATGEMCQNRILFKQFIMRGAIDVVQLDACRLGGLNEVLAVLLMAAKYELPVCPHAGGVGLCEYVQHISMIDYLCVAGTHEGRVVEYVDHLHEHFEDPCVMKGPAYLPPQAPGFSITMKPASRQQYRFPRNT</sequence>
<dbReference type="PROSITE" id="PS00909">
    <property type="entry name" value="MR_MLE_2"/>
    <property type="match status" value="1"/>
</dbReference>
<evidence type="ECO:0000313" key="9">
    <source>
        <dbReference type="Proteomes" id="UP000183210"/>
    </source>
</evidence>
<dbReference type="Gene3D" id="3.30.390.10">
    <property type="entry name" value="Enolase-like, N-terminal domain"/>
    <property type="match status" value="1"/>
</dbReference>
<dbReference type="SFLD" id="SFLDF00111">
    <property type="entry name" value="L-fuconate_dehydratase"/>
    <property type="match status" value="1"/>
</dbReference>
<dbReference type="GeneID" id="300266947"/>
<dbReference type="Gene3D" id="3.20.20.120">
    <property type="entry name" value="Enolase-like C-terminal domain"/>
    <property type="match status" value="1"/>
</dbReference>
<keyword evidence="6" id="KW-0456">Lyase</keyword>
<feature type="domain" description="Mandelate racemase/muconate lactonizing enzyme C-terminal" evidence="7">
    <location>
        <begin position="199"/>
        <end position="295"/>
    </location>
</feature>
<dbReference type="AlphaFoldDB" id="A0A9X8MFB0"/>
<comment type="caution">
    <text evidence="8">The sequence shown here is derived from an EMBL/GenBank/DDBJ whole genome shotgun (WGS) entry which is preliminary data.</text>
</comment>
<reference evidence="8 9" key="1">
    <citation type="submission" date="2016-10" db="EMBL/GenBank/DDBJ databases">
        <authorList>
            <person name="Varghese N."/>
            <person name="Submissions S."/>
        </authorList>
    </citation>
    <scope>NUCLEOTIDE SEQUENCE [LARGE SCALE GENOMIC DNA]</scope>
    <source>
        <strain evidence="8 9">LMG 21974</strain>
    </source>
</reference>
<dbReference type="InterPro" id="IPR013342">
    <property type="entry name" value="Mandelate_racemase_C"/>
</dbReference>
<organism evidence="8 9">
    <name type="scientific">Pseudomonas lutea</name>
    <dbReference type="NCBI Taxonomy" id="243924"/>
    <lineage>
        <taxon>Bacteria</taxon>
        <taxon>Pseudomonadati</taxon>
        <taxon>Pseudomonadota</taxon>
        <taxon>Gammaproteobacteria</taxon>
        <taxon>Pseudomonadales</taxon>
        <taxon>Pseudomonadaceae</taxon>
        <taxon>Pseudomonas</taxon>
    </lineage>
</organism>
<dbReference type="GO" id="GO:0009063">
    <property type="term" value="P:amino acid catabolic process"/>
    <property type="evidence" value="ECO:0007669"/>
    <property type="project" value="InterPro"/>
</dbReference>
<dbReference type="EMBL" id="FOEV01000011">
    <property type="protein sequence ID" value="SER04583.1"/>
    <property type="molecule type" value="Genomic_DNA"/>
</dbReference>
<dbReference type="Pfam" id="PF02746">
    <property type="entry name" value="MR_MLE_N"/>
    <property type="match status" value="1"/>
</dbReference>
<dbReference type="EC" id="4.2.1.68" evidence="3"/>
<dbReference type="Pfam" id="PF13378">
    <property type="entry name" value="MR_MLE_C"/>
    <property type="match status" value="1"/>
</dbReference>
<dbReference type="GO" id="GO:0016052">
    <property type="term" value="P:carbohydrate catabolic process"/>
    <property type="evidence" value="ECO:0007669"/>
    <property type="project" value="InterPro"/>
</dbReference>
<comment type="catalytic activity">
    <reaction evidence="1">
        <text>L-fuconate = 2-dehydro-3-deoxy-L-fuconate + H2O</text>
        <dbReference type="Rhea" id="RHEA:22772"/>
        <dbReference type="ChEBI" id="CHEBI:15377"/>
        <dbReference type="ChEBI" id="CHEBI:21291"/>
        <dbReference type="ChEBI" id="CHEBI:37448"/>
        <dbReference type="EC" id="4.2.1.68"/>
    </reaction>
</comment>
<evidence type="ECO:0000256" key="5">
    <source>
        <dbReference type="ARBA" id="ARBA00022842"/>
    </source>
</evidence>
<dbReference type="InterPro" id="IPR029017">
    <property type="entry name" value="Enolase-like_N"/>
</dbReference>
<dbReference type="PANTHER" id="PTHR13794:SF58">
    <property type="entry name" value="MITOCHONDRIAL ENOLASE SUPERFAMILY MEMBER 1"/>
    <property type="match status" value="1"/>
</dbReference>
<dbReference type="RefSeq" id="WP_074827728.1">
    <property type="nucleotide sequence ID" value="NZ_FOEV01000011.1"/>
</dbReference>
<name>A0A9X8MFB0_9PSED</name>
<dbReference type="CDD" id="cd03324">
    <property type="entry name" value="rTSbeta_L-fuconate_dehydratase"/>
    <property type="match status" value="1"/>
</dbReference>
<dbReference type="InterPro" id="IPR013341">
    <property type="entry name" value="Mandelate_racemase_N_dom"/>
</dbReference>
<comment type="cofactor">
    <cofactor evidence="2">
        <name>Mg(2+)</name>
        <dbReference type="ChEBI" id="CHEBI:18420"/>
    </cofactor>
</comment>
<dbReference type="SMART" id="SM00922">
    <property type="entry name" value="MR_MLE"/>
    <property type="match status" value="1"/>
</dbReference>
<dbReference type="SUPFAM" id="SSF54826">
    <property type="entry name" value="Enolase N-terminal domain-like"/>
    <property type="match status" value="1"/>
</dbReference>
<keyword evidence="4" id="KW-0479">Metal-binding</keyword>
<evidence type="ECO:0000259" key="7">
    <source>
        <dbReference type="SMART" id="SM00922"/>
    </source>
</evidence>
<evidence type="ECO:0000313" key="8">
    <source>
        <dbReference type="EMBL" id="SER04583.1"/>
    </source>
</evidence>
<evidence type="ECO:0000256" key="3">
    <source>
        <dbReference type="ARBA" id="ARBA00013142"/>
    </source>
</evidence>
<evidence type="ECO:0000256" key="1">
    <source>
        <dbReference type="ARBA" id="ARBA00001737"/>
    </source>
</evidence>
<dbReference type="InterPro" id="IPR036849">
    <property type="entry name" value="Enolase-like_C_sf"/>
</dbReference>
<dbReference type="SFLD" id="SFLDS00001">
    <property type="entry name" value="Enolase"/>
    <property type="match status" value="1"/>
</dbReference>
<accession>A0A9X8MFB0</accession>
<dbReference type="PANTHER" id="PTHR13794">
    <property type="entry name" value="ENOLASE SUPERFAMILY, MANDELATE RACEMASE"/>
    <property type="match status" value="1"/>
</dbReference>
<dbReference type="InterPro" id="IPR029065">
    <property type="entry name" value="Enolase_C-like"/>
</dbReference>
<dbReference type="SFLD" id="SFLDG00179">
    <property type="entry name" value="mandelate_racemase"/>
    <property type="match status" value="1"/>
</dbReference>
<evidence type="ECO:0000256" key="2">
    <source>
        <dbReference type="ARBA" id="ARBA00001946"/>
    </source>
</evidence>
<dbReference type="SUPFAM" id="SSF51604">
    <property type="entry name" value="Enolase C-terminal domain-like"/>
    <property type="match status" value="1"/>
</dbReference>
<gene>
    <name evidence="8" type="ORF">SAMN05216409_111142</name>
</gene>
<evidence type="ECO:0000256" key="4">
    <source>
        <dbReference type="ARBA" id="ARBA00022723"/>
    </source>
</evidence>
<dbReference type="GO" id="GO:0050023">
    <property type="term" value="F:L-fuconate dehydratase activity"/>
    <property type="evidence" value="ECO:0007669"/>
    <property type="project" value="UniProtKB-EC"/>
</dbReference>
<dbReference type="GO" id="GO:0000287">
    <property type="term" value="F:magnesium ion binding"/>
    <property type="evidence" value="ECO:0007669"/>
    <property type="project" value="TreeGrafter"/>
</dbReference>
<protein>
    <recommendedName>
        <fullName evidence="3">L-fuconate dehydratase</fullName>
        <ecNumber evidence="3">4.2.1.68</ecNumber>
    </recommendedName>
</protein>
<dbReference type="FunFam" id="3.20.20.120:FF:000007">
    <property type="entry name" value="Mitochondrial enolase superfamily member 1"/>
    <property type="match status" value="1"/>
</dbReference>
<dbReference type="InterPro" id="IPR034610">
    <property type="entry name" value="L-fuconate_dehydratase"/>
</dbReference>
<dbReference type="Proteomes" id="UP000183210">
    <property type="component" value="Unassembled WGS sequence"/>
</dbReference>
<dbReference type="InterPro" id="IPR046945">
    <property type="entry name" value="RHMD-like"/>
</dbReference>
<dbReference type="InterPro" id="IPR018110">
    <property type="entry name" value="Mandel_Rmase/mucon_lact_enz_CS"/>
</dbReference>
<evidence type="ECO:0000256" key="6">
    <source>
        <dbReference type="ARBA" id="ARBA00023239"/>
    </source>
</evidence>
<keyword evidence="5" id="KW-0460">Magnesium</keyword>